<feature type="transmembrane region" description="Helical" evidence="1">
    <location>
        <begin position="125"/>
        <end position="146"/>
    </location>
</feature>
<keyword evidence="3" id="KW-1185">Reference proteome</keyword>
<accession>A0A3M6URB0</accession>
<dbReference type="AlphaFoldDB" id="A0A3M6URB0"/>
<feature type="transmembrane region" description="Helical" evidence="1">
    <location>
        <begin position="98"/>
        <end position="119"/>
    </location>
</feature>
<feature type="transmembrane region" description="Helical" evidence="1">
    <location>
        <begin position="36"/>
        <end position="56"/>
    </location>
</feature>
<feature type="transmembrane region" description="Helical" evidence="1">
    <location>
        <begin position="261"/>
        <end position="282"/>
    </location>
</feature>
<dbReference type="Proteomes" id="UP000275408">
    <property type="component" value="Unassembled WGS sequence"/>
</dbReference>
<feature type="transmembrane region" description="Helical" evidence="1">
    <location>
        <begin position="470"/>
        <end position="488"/>
    </location>
</feature>
<feature type="transmembrane region" description="Helical" evidence="1">
    <location>
        <begin position="167"/>
        <end position="185"/>
    </location>
</feature>
<reference evidence="2 3" key="1">
    <citation type="journal article" date="2018" name="Sci. Rep.">
        <title>Comparative analysis of the Pocillopora damicornis genome highlights role of immune system in coral evolution.</title>
        <authorList>
            <person name="Cunning R."/>
            <person name="Bay R.A."/>
            <person name="Gillette P."/>
            <person name="Baker A.C."/>
            <person name="Traylor-Knowles N."/>
        </authorList>
    </citation>
    <scope>NUCLEOTIDE SEQUENCE [LARGE SCALE GENOMIC DNA]</scope>
    <source>
        <strain evidence="2">RSMAS</strain>
        <tissue evidence="2">Whole animal</tissue>
    </source>
</reference>
<keyword evidence="1" id="KW-1133">Transmembrane helix</keyword>
<name>A0A3M6URB0_POCDA</name>
<keyword evidence="1" id="KW-0812">Transmembrane</keyword>
<gene>
    <name evidence="2" type="ORF">pdam_00022236</name>
</gene>
<sequence length="599" mass="67603">MVTTKVALCDWFLFMVSYPRTQPLTNTQKFTQWSALIAYCLGGASLLLCPQLWKFLLQLSFEGRTEGYLRLVGLGVFIIGFILVISARSNNQVPRHGVILGSIPSRLIGVNGIILMMVLRGYIPLSFALVFMVIDTSLPLTTLVLLRRETEESSSGISCRNICAEMVVIFFVGVFQLFFWLVFLIRPDIAYDILQLDEFNGHSAGFLASAFFTLSIHGWYHIANACTVNRPAVPAAFFYRVFISVPVLVILVLVDQIERNLFLALMSLDICFSIMILLFLAFGQSPTTSAMFMRVPIIISNWFKFMLSIPRTEPMTKTERFTQWSCLLAYVIGGASFLFAPQLWAFILQLDLQDRSEGYLRLAGLGVIEIGLILMIAARSNRKMSPHQECLTSVVGRLLFVDSILVMMILRNMLPLSFALFFMVLDSSLALITLVIWCRESNRASIGSFFVEVSTPVLQPRRPLTATSTLVIFLLGIVQLLFWLILVVRPDLAQQMFHLELFQGYSGGYLASYLFLISVHGLYHVVGASNVNHCLSPAFISYRILINLPAFVLLFLVDQIEKNVFVVLISLDVFYSVVIAIPVWQERRFQGKVIEMKLD</sequence>
<feature type="transmembrane region" description="Helical" evidence="1">
    <location>
        <begin position="359"/>
        <end position="378"/>
    </location>
</feature>
<keyword evidence="1" id="KW-0472">Membrane</keyword>
<evidence type="ECO:0000256" key="1">
    <source>
        <dbReference type="SAM" id="Phobius"/>
    </source>
</evidence>
<feature type="transmembrane region" description="Helical" evidence="1">
    <location>
        <begin position="416"/>
        <end position="438"/>
    </location>
</feature>
<proteinExistence type="predicted"/>
<feature type="transmembrane region" description="Helical" evidence="1">
    <location>
        <begin position="327"/>
        <end position="347"/>
    </location>
</feature>
<dbReference type="OrthoDB" id="5973908at2759"/>
<comment type="caution">
    <text evidence="2">The sequence shown here is derived from an EMBL/GenBank/DDBJ whole genome shotgun (WGS) entry which is preliminary data.</text>
</comment>
<feature type="transmembrane region" description="Helical" evidence="1">
    <location>
        <begin position="508"/>
        <end position="526"/>
    </location>
</feature>
<organism evidence="2 3">
    <name type="scientific">Pocillopora damicornis</name>
    <name type="common">Cauliflower coral</name>
    <name type="synonym">Millepora damicornis</name>
    <dbReference type="NCBI Taxonomy" id="46731"/>
    <lineage>
        <taxon>Eukaryota</taxon>
        <taxon>Metazoa</taxon>
        <taxon>Cnidaria</taxon>
        <taxon>Anthozoa</taxon>
        <taxon>Hexacorallia</taxon>
        <taxon>Scleractinia</taxon>
        <taxon>Astrocoeniina</taxon>
        <taxon>Pocilloporidae</taxon>
        <taxon>Pocillopora</taxon>
    </lineage>
</organism>
<feature type="transmembrane region" description="Helical" evidence="1">
    <location>
        <begin position="237"/>
        <end position="254"/>
    </location>
</feature>
<dbReference type="EMBL" id="RCHS01000893">
    <property type="protein sequence ID" value="RMX56185.1"/>
    <property type="molecule type" value="Genomic_DNA"/>
</dbReference>
<feature type="transmembrane region" description="Helical" evidence="1">
    <location>
        <begin position="538"/>
        <end position="557"/>
    </location>
</feature>
<feature type="transmembrane region" description="Helical" evidence="1">
    <location>
        <begin position="68"/>
        <end position="86"/>
    </location>
</feature>
<protein>
    <submittedName>
        <fullName evidence="2">Uncharacterized protein</fullName>
    </submittedName>
</protein>
<evidence type="ECO:0000313" key="3">
    <source>
        <dbReference type="Proteomes" id="UP000275408"/>
    </source>
</evidence>
<feature type="transmembrane region" description="Helical" evidence="1">
    <location>
        <begin position="563"/>
        <end position="584"/>
    </location>
</feature>
<evidence type="ECO:0000313" key="2">
    <source>
        <dbReference type="EMBL" id="RMX56185.1"/>
    </source>
</evidence>